<dbReference type="Pfam" id="PF03717">
    <property type="entry name" value="PBP_dimer"/>
    <property type="match status" value="1"/>
</dbReference>
<dbReference type="InterPro" id="IPR012338">
    <property type="entry name" value="Beta-lactam/transpept-like"/>
</dbReference>
<feature type="domain" description="Penicillin-binding protein dimerisation" evidence="5">
    <location>
        <begin position="155"/>
        <end position="317"/>
    </location>
</feature>
<dbReference type="InterPro" id="IPR050515">
    <property type="entry name" value="Beta-lactam/transpept"/>
</dbReference>
<reference evidence="7 8" key="2">
    <citation type="journal article" date="2015" name="Stand. Genomic Sci.">
        <title>Draft genome sequence of Cellulomonas carbonis T26(T) and comparative analysis of six Cellulomonas genomes.</title>
        <authorList>
            <person name="Zhuang W."/>
            <person name="Zhang S."/>
            <person name="Xia X."/>
            <person name="Wang G."/>
        </authorList>
    </citation>
    <scope>NUCLEOTIDE SEQUENCE [LARGE SCALE GENOMIC DNA]</scope>
    <source>
        <strain evidence="7 8">T26</strain>
    </source>
</reference>
<evidence type="ECO:0000256" key="2">
    <source>
        <dbReference type="ARBA" id="ARBA00007171"/>
    </source>
</evidence>
<organism evidence="7 8">
    <name type="scientific">Cellulomonas carbonis T26</name>
    <dbReference type="NCBI Taxonomy" id="947969"/>
    <lineage>
        <taxon>Bacteria</taxon>
        <taxon>Bacillati</taxon>
        <taxon>Actinomycetota</taxon>
        <taxon>Actinomycetes</taxon>
        <taxon>Micrococcales</taxon>
        <taxon>Cellulomonadaceae</taxon>
        <taxon>Cellulomonas</taxon>
    </lineage>
</organism>
<protein>
    <submittedName>
        <fullName evidence="7">Penicillin-binding protein</fullName>
    </submittedName>
</protein>
<name>A0A0A0BRD9_9CELL</name>
<proteinExistence type="inferred from homology"/>
<sequence length="634" mass="63723">MGLRTCGRVATAVVVGGVLVVAPLAGCSPGTPDPAPVAARLAAGLAAGDLTGVPLGDTDPTAATEQLRTATAALDPARPEVRVEDVVEAEVDGTPTATATVVTTWDLDATGDEDWTYSADAHLTLVDDAWQVRWDTALVAPDLRPTETLTRRVEAAPRAPVLGADDVALVEDRPVLRLGVDKTAVDVAAQADAARAVAGLLGLDPQGLADRVAAAGERAFVEALVVRTAEPGVDLAAFRAVPGALAVEDTLPLAPTRRFARPLLGTAGPATAEVVEESGGAVRPGDVVGLSGLQRQYDEQLRGTPGTVVAAVAEDGSERVLWERPPTPGEPLRTTIDPRVQDAAESVLEPVPSASAAVVIRASTGDVLAAASGPGSEGYSTATLATYAPGSVFKVVSSLALLRAGLTPDSPVGCPTSATVDGREFSNFPGYPASATGTVTLRTAVAHSCNTAFIGAREQASGDALARAAASLGLGLDADLGFPAFLGEVPTDATGTGLAAAMIGQGQVQASPLAMAAVAASVARGATVVPRLLADAPAPAAPGEPLAETEAAALRELMRAVVTQGGATFLADVPGAEVLAKTGTAQFGTGDELANHAWMIAVHGDLAYAVVVEDGDYGSTTAGPLIEQLLTAVG</sequence>
<dbReference type="Pfam" id="PF05223">
    <property type="entry name" value="MecA_N"/>
    <property type="match status" value="1"/>
</dbReference>
<dbReference type="Proteomes" id="UP000029839">
    <property type="component" value="Unassembled WGS sequence"/>
</dbReference>
<evidence type="ECO:0000259" key="4">
    <source>
        <dbReference type="Pfam" id="PF00905"/>
    </source>
</evidence>
<dbReference type="InterPro" id="IPR007887">
    <property type="entry name" value="MecA_N"/>
</dbReference>
<dbReference type="GO" id="GO:0071972">
    <property type="term" value="F:peptidoglycan L,D-transpeptidase activity"/>
    <property type="evidence" value="ECO:0007669"/>
    <property type="project" value="TreeGrafter"/>
</dbReference>
<evidence type="ECO:0000313" key="7">
    <source>
        <dbReference type="EMBL" id="KGM11038.1"/>
    </source>
</evidence>
<dbReference type="OrthoDB" id="5241017at2"/>
<dbReference type="AlphaFoldDB" id="A0A0A0BRD9"/>
<dbReference type="SUPFAM" id="SSF56601">
    <property type="entry name" value="beta-lactamase/transpeptidase-like"/>
    <property type="match status" value="1"/>
</dbReference>
<keyword evidence="8" id="KW-1185">Reference proteome</keyword>
<dbReference type="RefSeq" id="WP_043605644.1">
    <property type="nucleotide sequence ID" value="NZ_AXCY01000032.1"/>
</dbReference>
<comment type="similarity">
    <text evidence="2">Belongs to the transpeptidase family.</text>
</comment>
<feature type="domain" description="NTF2-like N-terminal transpeptidase" evidence="6">
    <location>
        <begin position="61"/>
        <end position="146"/>
    </location>
</feature>
<evidence type="ECO:0000256" key="1">
    <source>
        <dbReference type="ARBA" id="ARBA00004370"/>
    </source>
</evidence>
<dbReference type="GO" id="GO:0005886">
    <property type="term" value="C:plasma membrane"/>
    <property type="evidence" value="ECO:0007669"/>
    <property type="project" value="TreeGrafter"/>
</dbReference>
<dbReference type="SUPFAM" id="SSF56519">
    <property type="entry name" value="Penicillin binding protein dimerisation domain"/>
    <property type="match status" value="1"/>
</dbReference>
<accession>A0A0A0BRD9</accession>
<dbReference type="GO" id="GO:0071555">
    <property type="term" value="P:cell wall organization"/>
    <property type="evidence" value="ECO:0007669"/>
    <property type="project" value="TreeGrafter"/>
</dbReference>
<dbReference type="PANTHER" id="PTHR30627:SF24">
    <property type="entry name" value="PENICILLIN-BINDING PROTEIN 4B"/>
    <property type="match status" value="1"/>
</dbReference>
<evidence type="ECO:0000256" key="3">
    <source>
        <dbReference type="ARBA" id="ARBA00023136"/>
    </source>
</evidence>
<feature type="domain" description="Penicillin-binding protein transpeptidase" evidence="4">
    <location>
        <begin position="356"/>
        <end position="630"/>
    </location>
</feature>
<dbReference type="GO" id="GO:0046677">
    <property type="term" value="P:response to antibiotic"/>
    <property type="evidence" value="ECO:0007669"/>
    <property type="project" value="InterPro"/>
</dbReference>
<comment type="subcellular location">
    <subcellularLocation>
        <location evidence="1">Membrane</location>
    </subcellularLocation>
</comment>
<evidence type="ECO:0000259" key="5">
    <source>
        <dbReference type="Pfam" id="PF03717"/>
    </source>
</evidence>
<dbReference type="InterPro" id="IPR001460">
    <property type="entry name" value="PCN-bd_Tpept"/>
</dbReference>
<dbReference type="EMBL" id="AXCY01000032">
    <property type="protein sequence ID" value="KGM11038.1"/>
    <property type="molecule type" value="Genomic_DNA"/>
</dbReference>
<dbReference type="GO" id="GO:0008658">
    <property type="term" value="F:penicillin binding"/>
    <property type="evidence" value="ECO:0007669"/>
    <property type="project" value="InterPro"/>
</dbReference>
<gene>
    <name evidence="7" type="ORF">N868_10560</name>
</gene>
<keyword evidence="3" id="KW-0472">Membrane</keyword>
<evidence type="ECO:0000259" key="6">
    <source>
        <dbReference type="Pfam" id="PF05223"/>
    </source>
</evidence>
<reference evidence="7 8" key="1">
    <citation type="submission" date="2013-08" db="EMBL/GenBank/DDBJ databases">
        <title>Genome sequencing of Cellulomonas carbonis T26.</title>
        <authorList>
            <person name="Chen F."/>
            <person name="Li Y."/>
            <person name="Wang G."/>
        </authorList>
    </citation>
    <scope>NUCLEOTIDE SEQUENCE [LARGE SCALE GENOMIC DNA]</scope>
    <source>
        <strain evidence="7 8">T26</strain>
    </source>
</reference>
<dbReference type="PANTHER" id="PTHR30627">
    <property type="entry name" value="PEPTIDOGLYCAN D,D-TRANSPEPTIDASE"/>
    <property type="match status" value="1"/>
</dbReference>
<dbReference type="Pfam" id="PF00905">
    <property type="entry name" value="Transpeptidase"/>
    <property type="match status" value="1"/>
</dbReference>
<dbReference type="InterPro" id="IPR005311">
    <property type="entry name" value="PBP_dimer"/>
</dbReference>
<dbReference type="InterPro" id="IPR036138">
    <property type="entry name" value="PBP_dimer_sf"/>
</dbReference>
<evidence type="ECO:0000313" key="8">
    <source>
        <dbReference type="Proteomes" id="UP000029839"/>
    </source>
</evidence>
<comment type="caution">
    <text evidence="7">The sequence shown here is derived from an EMBL/GenBank/DDBJ whole genome shotgun (WGS) entry which is preliminary data.</text>
</comment>
<dbReference type="Gene3D" id="3.90.1310.10">
    <property type="entry name" value="Penicillin-binding protein 2a (Domain 2)"/>
    <property type="match status" value="1"/>
</dbReference>
<dbReference type="Gene3D" id="3.40.710.10">
    <property type="entry name" value="DD-peptidase/beta-lactamase superfamily"/>
    <property type="match status" value="1"/>
</dbReference>